<evidence type="ECO:0000256" key="1">
    <source>
        <dbReference type="SAM" id="MobiDB-lite"/>
    </source>
</evidence>
<name>A0ABN9QKP1_9DINO</name>
<dbReference type="EMBL" id="CAUYUJ010003558">
    <property type="protein sequence ID" value="CAK0805799.1"/>
    <property type="molecule type" value="Genomic_DNA"/>
</dbReference>
<feature type="non-terminal residue" evidence="3">
    <location>
        <position position="1"/>
    </location>
</feature>
<accession>A0ABN9QKP1</accession>
<evidence type="ECO:0000259" key="2">
    <source>
        <dbReference type="PROSITE" id="PS50994"/>
    </source>
</evidence>
<feature type="region of interest" description="Disordered" evidence="1">
    <location>
        <begin position="1218"/>
        <end position="1246"/>
    </location>
</feature>
<dbReference type="PROSITE" id="PS50994">
    <property type="entry name" value="INTEGRASE"/>
    <property type="match status" value="1"/>
</dbReference>
<dbReference type="PANTHER" id="PTHR11439:SF483">
    <property type="entry name" value="PEPTIDE SYNTHASE GLIP-LIKE, PUTATIVE (AFU_ORTHOLOGUE AFUA_3G12920)-RELATED"/>
    <property type="match status" value="1"/>
</dbReference>
<evidence type="ECO:0000313" key="4">
    <source>
        <dbReference type="Proteomes" id="UP001189429"/>
    </source>
</evidence>
<gene>
    <name evidence="3" type="ORF">PCOR1329_LOCUS12227</name>
</gene>
<keyword evidence="4" id="KW-1185">Reference proteome</keyword>
<feature type="region of interest" description="Disordered" evidence="1">
    <location>
        <begin position="590"/>
        <end position="619"/>
    </location>
</feature>
<feature type="compositionally biased region" description="Basic and acidic residues" evidence="1">
    <location>
        <begin position="1234"/>
        <end position="1243"/>
    </location>
</feature>
<feature type="compositionally biased region" description="Polar residues" evidence="1">
    <location>
        <begin position="1220"/>
        <end position="1233"/>
    </location>
</feature>
<dbReference type="PANTHER" id="PTHR11439">
    <property type="entry name" value="GAG-POL-RELATED RETROTRANSPOSON"/>
    <property type="match status" value="1"/>
</dbReference>
<feature type="domain" description="Integrase catalytic" evidence="2">
    <location>
        <begin position="612"/>
        <end position="792"/>
    </location>
</feature>
<comment type="caution">
    <text evidence="3">The sequence shown here is derived from an EMBL/GenBank/DDBJ whole genome shotgun (WGS) entry which is preliminary data.</text>
</comment>
<evidence type="ECO:0000313" key="3">
    <source>
        <dbReference type="EMBL" id="CAK0805799.1"/>
    </source>
</evidence>
<dbReference type="Proteomes" id="UP001189429">
    <property type="component" value="Unassembled WGS sequence"/>
</dbReference>
<sequence length="1489" mass="165490">EPSQRRRGERRSVEAKELRHRRQFTKLILRRDPDTSEALASNLEARRYADLGISVEDTPFQEDRQRIATARSEPLRRAVVEGRPYLDREGEPDQLSGELLETNSDQYQEVVRQFCLVEQADTSTLVRLARDEVEQLVSIQERRGELPDGAEADALLGDVGRTLENRRASISQWERRHADAGELLEFLGEIQATATVVTNASLEPREASLSPQLYYVMVMLFRDAVQDKMSTVPPGEGVEAWRQAILDWDPKVRTRKVGLLINILTAKFSGDIPQSLDQFEHLVREYEGQAGQTFEEDLKIGIVIVNMVDTTVQQHSVKNSARLETWKAMKEELLDMARTEQHLNSQPKPMELGHIAAKCKKKAKDAKDRKKLAATPERPGGSDTAAPHAALLQDRDEVSHGFLLPMLPALETDHLAALQGPKRVMVDTGAGASVCPTSFDAAAAADASVKPVTLAPATGEEVRLRDGRRSHLQAADGTGVTLRYSSSEQVTAPVVSASDACDAGNWLVFGPGVQKVISSRDAQGLRQVAQATPGLDMVRDRGVYWLELWDEQPAGETRPLCPAKAAKKAFTPPVADPPAAQELQAAEGYPTVQEGGSSGSADRNPPLQDPHAQQEPEAEGAVPKICVDYLFLTSKRDEQDMYAVLTVLDAKSGGPFPGMVNQRGEDDYALALMSEPVRFCGRTNMLLLSDGDKPINRLIDVFIETRSSKHSVSKRNTPKESSQSAGLIERSNYEVEKQYWALKHRLESVYKQVFPLSDKIQPWLVRHAGWLLVRFLVKADGRTPYSRLFGKDYNGEVVEFGECVHHKSPLSSVGTADDRWHLGVWLGKSMRADEHLVGTSRGVLTRRSIWRRPEQQRWDKQLLDAFVGSPWEPVPPAARELPEGPSRPRDVYITLDRIIRLGKTPDCPGCKAPGDARHTPACRERFARLVAVEKEAQEKAQEKLPLLSHGGGDPEVVPINMDWSKEYFSTKAGVKLDPQKVHEGKIKEMRQIDAYEVKHDISWSDAKQMGLKLVNAKWALEPKPVEADPEAVRARLVATEVNTYAKEDATQSTPPVKVFRIIVSLATSKQRPDGTWARLVAGYDVSVAFFHAEPTGKTAVIPPADARKEGFAWLLRKAMCGTGEASKQFDSYVIKALVGEGFVMIMVVPMAEKEALDELDKITQRRFEVKIFLRIGPPEHGGQATELKHLKRTIRWTSCGFEWEGNLDHITSLMELQGLQPGSSRGMTTPSSKDTGKGDRDITDPLATGPAQLFRTAAGTLQHLAEDVPSVKLTTNTVMEGMTTPTKMRALRLNRCARYLLDHPGEIWIFAHQKMPTHLTEYCDSDWAADRETRESMSCVVERFGEHLHSIDMSASEQALLALSSGEAEFYTIIKGTAMGVQTTQVIEVMMRLPCKLVVLSDSSTARSICNRQGSGKVRHLSVKDLWVQEFFREKRGDLLKVDGSVNWAGLGTKVHPKARLDQLLEMMPLRRPAQGPGRSTEWPCEPPA</sequence>
<feature type="region of interest" description="Disordered" evidence="1">
    <location>
        <begin position="365"/>
        <end position="385"/>
    </location>
</feature>
<organism evidence="3 4">
    <name type="scientific">Prorocentrum cordatum</name>
    <dbReference type="NCBI Taxonomy" id="2364126"/>
    <lineage>
        <taxon>Eukaryota</taxon>
        <taxon>Sar</taxon>
        <taxon>Alveolata</taxon>
        <taxon>Dinophyceae</taxon>
        <taxon>Prorocentrales</taxon>
        <taxon>Prorocentraceae</taxon>
        <taxon>Prorocentrum</taxon>
    </lineage>
</organism>
<protein>
    <recommendedName>
        <fullName evidence="2">Integrase catalytic domain-containing protein</fullName>
    </recommendedName>
</protein>
<feature type="non-terminal residue" evidence="3">
    <location>
        <position position="1489"/>
    </location>
</feature>
<dbReference type="InterPro" id="IPR001584">
    <property type="entry name" value="Integrase_cat-core"/>
</dbReference>
<proteinExistence type="predicted"/>
<reference evidence="3" key="1">
    <citation type="submission" date="2023-10" db="EMBL/GenBank/DDBJ databases">
        <authorList>
            <person name="Chen Y."/>
            <person name="Shah S."/>
            <person name="Dougan E. K."/>
            <person name="Thang M."/>
            <person name="Chan C."/>
        </authorList>
    </citation>
    <scope>NUCLEOTIDE SEQUENCE [LARGE SCALE GENOMIC DNA]</scope>
</reference>